<keyword evidence="1" id="KW-1133">Transmembrane helix</keyword>
<dbReference type="Proteomes" id="UP000238362">
    <property type="component" value="Unassembled WGS sequence"/>
</dbReference>
<evidence type="ECO:0000256" key="1">
    <source>
        <dbReference type="SAM" id="Phobius"/>
    </source>
</evidence>
<gene>
    <name evidence="2" type="ORF">B0I33_10344</name>
</gene>
<reference evidence="2 3" key="1">
    <citation type="submission" date="2018-03" db="EMBL/GenBank/DDBJ databases">
        <title>Genomic Encyclopedia of Type Strains, Phase III (KMG-III): the genomes of soil and plant-associated and newly described type strains.</title>
        <authorList>
            <person name="Whitman W."/>
        </authorList>
    </citation>
    <scope>NUCLEOTIDE SEQUENCE [LARGE SCALE GENOMIC DNA]</scope>
    <source>
        <strain evidence="2 3">CGMCC 4.7125</strain>
    </source>
</reference>
<comment type="caution">
    <text evidence="2">The sequence shown here is derived from an EMBL/GenBank/DDBJ whole genome shotgun (WGS) entry which is preliminary data.</text>
</comment>
<protein>
    <submittedName>
        <fullName evidence="2">Uncharacterized protein</fullName>
    </submittedName>
</protein>
<sequence>MTDDPDKRARDLERRRVRTMVALTVLGPVLIVLAFVFTEPHWILWVLAGAIVTSAIAFWATYALQRHLRREADG</sequence>
<proteinExistence type="predicted"/>
<keyword evidence="1" id="KW-0812">Transmembrane</keyword>
<keyword evidence="3" id="KW-1185">Reference proteome</keyword>
<evidence type="ECO:0000313" key="2">
    <source>
        <dbReference type="EMBL" id="PRX49012.1"/>
    </source>
</evidence>
<dbReference type="OrthoDB" id="3556741at2"/>
<keyword evidence="1" id="KW-0472">Membrane</keyword>
<accession>A0A2T0LY81</accession>
<organism evidence="2 3">
    <name type="scientific">Prauserella shujinwangii</name>
    <dbReference type="NCBI Taxonomy" id="1453103"/>
    <lineage>
        <taxon>Bacteria</taxon>
        <taxon>Bacillati</taxon>
        <taxon>Actinomycetota</taxon>
        <taxon>Actinomycetes</taxon>
        <taxon>Pseudonocardiales</taxon>
        <taxon>Pseudonocardiaceae</taxon>
        <taxon>Prauserella</taxon>
    </lineage>
</organism>
<name>A0A2T0LY81_9PSEU</name>
<feature type="transmembrane region" description="Helical" evidence="1">
    <location>
        <begin position="20"/>
        <end position="37"/>
    </location>
</feature>
<evidence type="ECO:0000313" key="3">
    <source>
        <dbReference type="Proteomes" id="UP000238362"/>
    </source>
</evidence>
<dbReference type="EMBL" id="PVNH01000003">
    <property type="protein sequence ID" value="PRX49012.1"/>
    <property type="molecule type" value="Genomic_DNA"/>
</dbReference>
<feature type="transmembrane region" description="Helical" evidence="1">
    <location>
        <begin position="43"/>
        <end position="64"/>
    </location>
</feature>
<dbReference type="RefSeq" id="WP_106177745.1">
    <property type="nucleotide sequence ID" value="NZ_PVNH01000003.1"/>
</dbReference>
<dbReference type="AlphaFoldDB" id="A0A2T0LY81"/>